<keyword evidence="3" id="KW-1185">Reference proteome</keyword>
<comment type="caution">
    <text evidence="2">The sequence shown here is derived from an EMBL/GenBank/DDBJ whole genome shotgun (WGS) entry which is preliminary data.</text>
</comment>
<feature type="region of interest" description="Disordered" evidence="1">
    <location>
        <begin position="58"/>
        <end position="162"/>
    </location>
</feature>
<sequence>MFSGEWRSDLPTVLPIRAKRLDVFPRDIQNQVTEAKRMGTLPDLSAIIAVTSLLPVNPGRRKRREGQRRSPPVSSWRMLTSRSSKRRRMLEKKNFGPKRGLLRLKPRRDGTTRRERGNDEDDDERRSPILTSPRERTPVPVRGGAVQTGTSSRGTTILRRAPGFSFPDKVDFHYEGPAPLVREDPTLPIENPSTVLEEGVPGRGARVDGDNVPVLVLSDTSVEGRDLPPPEESRRDGEGNTGEVSEDAAVQVSPIARESSVRASELAALNDRESDQVA</sequence>
<proteinExistence type="predicted"/>
<gene>
    <name evidence="2" type="ORF">Bca52824_039045</name>
</gene>
<feature type="compositionally biased region" description="Basic and acidic residues" evidence="1">
    <location>
        <begin position="107"/>
        <end position="117"/>
    </location>
</feature>
<dbReference type="EMBL" id="JAAMPC010000009">
    <property type="protein sequence ID" value="KAG2292376.1"/>
    <property type="molecule type" value="Genomic_DNA"/>
</dbReference>
<evidence type="ECO:0000256" key="1">
    <source>
        <dbReference type="SAM" id="MobiDB-lite"/>
    </source>
</evidence>
<dbReference type="Proteomes" id="UP000886595">
    <property type="component" value="Unassembled WGS sequence"/>
</dbReference>
<name>A0A8X7RQA2_BRACI</name>
<protein>
    <submittedName>
        <fullName evidence="2">Uncharacterized protein</fullName>
    </submittedName>
</protein>
<feature type="compositionally biased region" description="Basic and acidic residues" evidence="1">
    <location>
        <begin position="222"/>
        <end position="238"/>
    </location>
</feature>
<organism evidence="2 3">
    <name type="scientific">Brassica carinata</name>
    <name type="common">Ethiopian mustard</name>
    <name type="synonym">Abyssinian cabbage</name>
    <dbReference type="NCBI Taxonomy" id="52824"/>
    <lineage>
        <taxon>Eukaryota</taxon>
        <taxon>Viridiplantae</taxon>
        <taxon>Streptophyta</taxon>
        <taxon>Embryophyta</taxon>
        <taxon>Tracheophyta</taxon>
        <taxon>Spermatophyta</taxon>
        <taxon>Magnoliopsida</taxon>
        <taxon>eudicotyledons</taxon>
        <taxon>Gunneridae</taxon>
        <taxon>Pentapetalae</taxon>
        <taxon>rosids</taxon>
        <taxon>malvids</taxon>
        <taxon>Brassicales</taxon>
        <taxon>Brassicaceae</taxon>
        <taxon>Brassiceae</taxon>
        <taxon>Brassica</taxon>
    </lineage>
</organism>
<feature type="region of interest" description="Disordered" evidence="1">
    <location>
        <begin position="218"/>
        <end position="278"/>
    </location>
</feature>
<evidence type="ECO:0000313" key="3">
    <source>
        <dbReference type="Proteomes" id="UP000886595"/>
    </source>
</evidence>
<dbReference type="AlphaFoldDB" id="A0A8X7RQA2"/>
<accession>A0A8X7RQA2</accession>
<reference evidence="2 3" key="1">
    <citation type="submission" date="2020-02" db="EMBL/GenBank/DDBJ databases">
        <authorList>
            <person name="Ma Q."/>
            <person name="Huang Y."/>
            <person name="Song X."/>
            <person name="Pei D."/>
        </authorList>
    </citation>
    <scope>NUCLEOTIDE SEQUENCE [LARGE SCALE GENOMIC DNA]</scope>
    <source>
        <strain evidence="2">Sxm20200214</strain>
        <tissue evidence="2">Leaf</tissue>
    </source>
</reference>
<evidence type="ECO:0000313" key="2">
    <source>
        <dbReference type="EMBL" id="KAG2292376.1"/>
    </source>
</evidence>